<keyword evidence="2" id="KW-1003">Cell membrane</keyword>
<evidence type="ECO:0000256" key="5">
    <source>
        <dbReference type="ARBA" id="ARBA00023136"/>
    </source>
</evidence>
<feature type="transmembrane region" description="Helical" evidence="6">
    <location>
        <begin position="303"/>
        <end position="322"/>
    </location>
</feature>
<keyword evidence="8" id="KW-1185">Reference proteome</keyword>
<feature type="transmembrane region" description="Helical" evidence="6">
    <location>
        <begin position="393"/>
        <end position="415"/>
    </location>
</feature>
<comment type="subcellular location">
    <subcellularLocation>
        <location evidence="1">Cell membrane</location>
        <topology evidence="1">Multi-pass membrane protein</topology>
    </subcellularLocation>
</comment>
<evidence type="ECO:0000256" key="1">
    <source>
        <dbReference type="ARBA" id="ARBA00004651"/>
    </source>
</evidence>
<feature type="transmembrane region" description="Helical" evidence="6">
    <location>
        <begin position="334"/>
        <end position="355"/>
    </location>
</feature>
<proteinExistence type="predicted"/>
<feature type="transmembrane region" description="Helical" evidence="6">
    <location>
        <begin position="147"/>
        <end position="166"/>
    </location>
</feature>
<feature type="transmembrane region" description="Helical" evidence="6">
    <location>
        <begin position="421"/>
        <end position="440"/>
    </location>
</feature>
<feature type="transmembrane region" description="Helical" evidence="6">
    <location>
        <begin position="225"/>
        <end position="250"/>
    </location>
</feature>
<evidence type="ECO:0000256" key="2">
    <source>
        <dbReference type="ARBA" id="ARBA00022475"/>
    </source>
</evidence>
<protein>
    <submittedName>
        <fullName evidence="7">Polysaccharide biosynthesis protein</fullName>
    </submittedName>
</protein>
<name>M0KR97_9EURY</name>
<gene>
    <name evidence="7" type="ORF">C442_06851</name>
</gene>
<keyword evidence="5 6" id="KW-0472">Membrane</keyword>
<dbReference type="PATRIC" id="fig|1227452.3.peg.1364"/>
<dbReference type="Pfam" id="PF13440">
    <property type="entry name" value="Polysacc_synt_3"/>
    <property type="match status" value="1"/>
</dbReference>
<feature type="transmembrane region" description="Helical" evidence="6">
    <location>
        <begin position="52"/>
        <end position="73"/>
    </location>
</feature>
<evidence type="ECO:0000256" key="3">
    <source>
        <dbReference type="ARBA" id="ARBA00022692"/>
    </source>
</evidence>
<feature type="transmembrane region" description="Helical" evidence="6">
    <location>
        <begin position="85"/>
        <end position="102"/>
    </location>
</feature>
<feature type="transmembrane region" description="Helical" evidence="6">
    <location>
        <begin position="123"/>
        <end position="141"/>
    </location>
</feature>
<comment type="caution">
    <text evidence="7">The sequence shown here is derived from an EMBL/GenBank/DDBJ whole genome shotgun (WGS) entry which is preliminary data.</text>
</comment>
<feature type="transmembrane region" description="Helical" evidence="6">
    <location>
        <begin position="12"/>
        <end position="31"/>
    </location>
</feature>
<organism evidence="7 8">
    <name type="scientific">Haloarcula amylolytica JCM 13557</name>
    <dbReference type="NCBI Taxonomy" id="1227452"/>
    <lineage>
        <taxon>Archaea</taxon>
        <taxon>Methanobacteriati</taxon>
        <taxon>Methanobacteriota</taxon>
        <taxon>Stenosarchaea group</taxon>
        <taxon>Halobacteria</taxon>
        <taxon>Halobacteriales</taxon>
        <taxon>Haloarculaceae</taxon>
        <taxon>Haloarcula</taxon>
    </lineage>
</organism>
<keyword evidence="3 6" id="KW-0812">Transmembrane</keyword>
<sequence length="480" mass="52887">MLGQGHYGDYAFVLSFISITTIITNAGIFDGTRKYIAETHDRPDWEANVFGFYLKLASGIGIIVSVGLALLAASGVVSRLLGPEFEFYLYISILLLLARQLRSVVRGGLMGLSLEHISESLNVLNKLVFGVAAIALVHFNYGVNGVLIGHITGTMMLVLMGLISLSKRIDLIKSIFTLQRNIPRKDLMSFNFMSFILILFLYSLYHVDVMLVETLAPEDQTGYYRAALVIAEFLWFAPMSLQKLLLHSVADLWNNDQRKRISELSSKLTRYNVLLTALLMMGLAALARDFIPLYYGAEFAPTVTPLLILLPGTFGFSITRPIMGIGQAKGDFRLLIAATGLAAGLNIVLNIILIPRYGMNGAAIATSISYSSMLFLHLSVCKKIGFDPISDLRLAKTTTTIAVSAPVIFGTAWLLPNPYSLIVVPPIGFILYSIVALNIGSISASEIFEITDRFPTPISRYIRLIIRKLNVTKDISVVFR</sequence>
<evidence type="ECO:0000256" key="6">
    <source>
        <dbReference type="SAM" id="Phobius"/>
    </source>
</evidence>
<feature type="transmembrane region" description="Helical" evidence="6">
    <location>
        <begin position="271"/>
        <end position="291"/>
    </location>
</feature>
<evidence type="ECO:0000313" key="7">
    <source>
        <dbReference type="EMBL" id="EMA22724.1"/>
    </source>
</evidence>
<dbReference type="PANTHER" id="PTHR30250:SF11">
    <property type="entry name" value="O-ANTIGEN TRANSPORTER-RELATED"/>
    <property type="match status" value="1"/>
</dbReference>
<feature type="transmembrane region" description="Helical" evidence="6">
    <location>
        <begin position="361"/>
        <end position="381"/>
    </location>
</feature>
<dbReference type="InterPro" id="IPR050833">
    <property type="entry name" value="Poly_Biosynth_Transport"/>
</dbReference>
<dbReference type="AlphaFoldDB" id="M0KR97"/>
<dbReference type="Proteomes" id="UP000011623">
    <property type="component" value="Unassembled WGS sequence"/>
</dbReference>
<reference evidence="7 8" key="1">
    <citation type="journal article" date="2014" name="PLoS Genet.">
        <title>Phylogenetically driven sequencing of extremely halophilic archaea reveals strategies for static and dynamic osmo-response.</title>
        <authorList>
            <person name="Becker E.A."/>
            <person name="Seitzer P.M."/>
            <person name="Tritt A."/>
            <person name="Larsen D."/>
            <person name="Krusor M."/>
            <person name="Yao A.I."/>
            <person name="Wu D."/>
            <person name="Madern D."/>
            <person name="Eisen J.A."/>
            <person name="Darling A.E."/>
            <person name="Facciotti M.T."/>
        </authorList>
    </citation>
    <scope>NUCLEOTIDE SEQUENCE [LARGE SCALE GENOMIC DNA]</scope>
    <source>
        <strain evidence="7 8">JCM 13557</strain>
    </source>
</reference>
<evidence type="ECO:0000256" key="4">
    <source>
        <dbReference type="ARBA" id="ARBA00022989"/>
    </source>
</evidence>
<dbReference type="GO" id="GO:0005886">
    <property type="term" value="C:plasma membrane"/>
    <property type="evidence" value="ECO:0007669"/>
    <property type="project" value="UniProtKB-SubCell"/>
</dbReference>
<feature type="transmembrane region" description="Helical" evidence="6">
    <location>
        <begin position="187"/>
        <end position="205"/>
    </location>
</feature>
<dbReference type="PANTHER" id="PTHR30250">
    <property type="entry name" value="PST FAMILY PREDICTED COLANIC ACID TRANSPORTER"/>
    <property type="match status" value="1"/>
</dbReference>
<evidence type="ECO:0000313" key="8">
    <source>
        <dbReference type="Proteomes" id="UP000011623"/>
    </source>
</evidence>
<keyword evidence="4 6" id="KW-1133">Transmembrane helix</keyword>
<accession>M0KR97</accession>
<dbReference type="EMBL" id="AOLW01000015">
    <property type="protein sequence ID" value="EMA22724.1"/>
    <property type="molecule type" value="Genomic_DNA"/>
</dbReference>